<dbReference type="Gene3D" id="3.30.420.10">
    <property type="entry name" value="Ribonuclease H-like superfamily/Ribonuclease H"/>
    <property type="match status" value="1"/>
</dbReference>
<dbReference type="GO" id="GO:0042575">
    <property type="term" value="C:DNA polymerase complex"/>
    <property type="evidence" value="ECO:0007669"/>
    <property type="project" value="UniProtKB-ARBA"/>
</dbReference>
<reference evidence="3 4" key="1">
    <citation type="submission" date="2019-07" db="EMBL/GenBank/DDBJ databases">
        <title>Draft genome assembly of a fouling barnacle, Amphibalanus amphitrite (Darwin, 1854): The first reference genome for Thecostraca.</title>
        <authorList>
            <person name="Kim W."/>
        </authorList>
    </citation>
    <scope>NUCLEOTIDE SEQUENCE [LARGE SCALE GENOMIC DNA]</scope>
    <source>
        <strain evidence="3">SNU_AA5</strain>
        <tissue evidence="3">Soma without cirri and trophi</tissue>
    </source>
</reference>
<feature type="domain" description="Reverse transcriptase" evidence="1">
    <location>
        <begin position="428"/>
        <end position="716"/>
    </location>
</feature>
<sequence>MRDGRHFTVLSGPFKPGADDTTEICGVRLPGNPDLDIINIYRPPIRSDEADERQDNFDPDYLPTSDNTIVAGDINAHHPLWDADCEGPDETGEKIAAWLDRTGWVTLNDGRPTFTSYRSGGQSAPDAAFCSPSLARRCKWDTGPDMGSDHLPMLLELQTGQSAPKRIRKTKWSFKKAAWLAFQEMCEAAFQGAESEHEPVQKMATRFHSILQQASVAHVPRGARADAKPWALDPELEEAIEDRRAARRAMQNSNRDPQAKARWIEAKRRAASIERRVSQRHFRDFVSKDLNKHQSLGRVHKILKMWEGASDDNHRKQETMEDNGRTLVTDRDKATAFNRTYAYVSRQVRAKSIDRRAKKQLKEAEVRTCVECRGNRTGCCSPFTEEELLRQISSAQLKKSPGPDDLCNEHLRHLGPVARRALLRLINASWLTGLVPWQWRRAVIVPIPKPGKDQRLIASYRPIALTSHIAKLAERLVATRLNHIIATRSMIPPEQVGFREKRGVEDAIARLTQQVQDGWQLKPCPPSRRQLPDGESAQRFVLVAYDFARAYDKVDHRLLRARLAEMGVPACFNSWVWSFLRDRRACVELNGARSGERVYRAGLPQGSVLSPTLFLLWSAPLASTLRALPGTTPYMFADDTSTLCSGNTIEVARERAQRAADTLVKWARENKMEVAGQKTQLLVLSQSHRDAVGCRIRVAGQTVEGGPELKLLGVTLDRTLGFGPHCRNLRRRVRPRISQLRRITGRSWGLEERQLRAVANGYVRGAIEHAAAAWMPAAARTNIEVLEREMRAAARVITGCIGSTPIHGVMAEAGVPPVAARRTALAARMLAKAMALPEEDPLHRLAVADPPRRLKTVCGWRQLGREVWRTLGVEPPVEPLLPVRPPPWQPTGTISFNLDIGAGLPAGAAASTKKEAALHHLASLTQCATWVWTDGSATGGVLSGGAGALVVHADDDRTELKRPAGARCSSFRAEMLAIAMTLEHLATHPRDGTLPIIICTDSQSALAALREGPSAQRTVQGAEIWSRLLEIATPDRHVTLQWVPSHCGIPGNEAADVLAGEAAALEQEIASIDVNTIYKAAARLARDQAARDRPSYPDPTRRAATGWYRELMGTRYPPPVSGLDRRAAIDVHQIRTGHWSGSTQFLHSIGRSPSAACAQCRDLLCEAARCPLCGEEADTPRHILLTCPGLMGVRLRIPAVGNILPTPDEVWRSDVVAALVAAFRALQSR</sequence>
<dbReference type="InterPro" id="IPR052560">
    <property type="entry name" value="RdDP_mobile_element"/>
</dbReference>
<dbReference type="CDD" id="cd09276">
    <property type="entry name" value="Rnase_HI_RT_non_LTR"/>
    <property type="match status" value="1"/>
</dbReference>
<feature type="domain" description="RNase H type-1" evidence="2">
    <location>
        <begin position="925"/>
        <end position="1064"/>
    </location>
</feature>
<dbReference type="GO" id="GO:0003964">
    <property type="term" value="F:RNA-directed DNA polymerase activity"/>
    <property type="evidence" value="ECO:0007669"/>
    <property type="project" value="UniProtKB-KW"/>
</dbReference>
<keyword evidence="3" id="KW-0808">Transferase</keyword>
<dbReference type="Pfam" id="PF00075">
    <property type="entry name" value="RNase_H"/>
    <property type="match status" value="1"/>
</dbReference>
<dbReference type="GO" id="GO:0004523">
    <property type="term" value="F:RNA-DNA hybrid ribonuclease activity"/>
    <property type="evidence" value="ECO:0007669"/>
    <property type="project" value="InterPro"/>
</dbReference>
<dbReference type="EMBL" id="VIIS01001173">
    <property type="protein sequence ID" value="KAF0301317.1"/>
    <property type="molecule type" value="Genomic_DNA"/>
</dbReference>
<evidence type="ECO:0000259" key="2">
    <source>
        <dbReference type="PROSITE" id="PS50879"/>
    </source>
</evidence>
<name>A0A6A4VZV9_AMPAM</name>
<keyword evidence="3" id="KW-0695">RNA-directed DNA polymerase</keyword>
<dbReference type="PANTHER" id="PTHR36688">
    <property type="entry name" value="ENDO/EXONUCLEASE/PHOSPHATASE DOMAIN-CONTAINING PROTEIN"/>
    <property type="match status" value="1"/>
</dbReference>
<evidence type="ECO:0000313" key="3">
    <source>
        <dbReference type="EMBL" id="KAF0301317.1"/>
    </source>
</evidence>
<dbReference type="Pfam" id="PF00078">
    <property type="entry name" value="RVT_1"/>
    <property type="match status" value="1"/>
</dbReference>
<dbReference type="SUPFAM" id="SSF56672">
    <property type="entry name" value="DNA/RNA polymerases"/>
    <property type="match status" value="1"/>
</dbReference>
<dbReference type="PROSITE" id="PS50879">
    <property type="entry name" value="RNASE_H_1"/>
    <property type="match status" value="1"/>
</dbReference>
<dbReference type="SUPFAM" id="SSF53098">
    <property type="entry name" value="Ribonuclease H-like"/>
    <property type="match status" value="1"/>
</dbReference>
<dbReference type="InterPro" id="IPR002156">
    <property type="entry name" value="RNaseH_domain"/>
</dbReference>
<dbReference type="InterPro" id="IPR012337">
    <property type="entry name" value="RNaseH-like_sf"/>
</dbReference>
<dbReference type="OrthoDB" id="10065625at2759"/>
<dbReference type="InterPro" id="IPR036397">
    <property type="entry name" value="RNaseH_sf"/>
</dbReference>
<dbReference type="CDD" id="cd01650">
    <property type="entry name" value="RT_nLTR_like"/>
    <property type="match status" value="1"/>
</dbReference>
<evidence type="ECO:0000313" key="4">
    <source>
        <dbReference type="Proteomes" id="UP000440578"/>
    </source>
</evidence>
<protein>
    <submittedName>
        <fullName evidence="3">Putative RNA-directed DNA polymerase from transposon BS</fullName>
    </submittedName>
</protein>
<keyword evidence="3" id="KW-0548">Nucleotidyltransferase</keyword>
<keyword evidence="4" id="KW-1185">Reference proteome</keyword>
<dbReference type="InterPro" id="IPR036691">
    <property type="entry name" value="Endo/exonu/phosph_ase_sf"/>
</dbReference>
<proteinExistence type="predicted"/>
<organism evidence="3 4">
    <name type="scientific">Amphibalanus amphitrite</name>
    <name type="common">Striped barnacle</name>
    <name type="synonym">Balanus amphitrite</name>
    <dbReference type="NCBI Taxonomy" id="1232801"/>
    <lineage>
        <taxon>Eukaryota</taxon>
        <taxon>Metazoa</taxon>
        <taxon>Ecdysozoa</taxon>
        <taxon>Arthropoda</taxon>
        <taxon>Crustacea</taxon>
        <taxon>Multicrustacea</taxon>
        <taxon>Cirripedia</taxon>
        <taxon>Thoracica</taxon>
        <taxon>Thoracicalcarea</taxon>
        <taxon>Balanomorpha</taxon>
        <taxon>Balanoidea</taxon>
        <taxon>Balanidae</taxon>
        <taxon>Amphibalaninae</taxon>
        <taxon>Amphibalanus</taxon>
    </lineage>
</organism>
<dbReference type="AlphaFoldDB" id="A0A6A4VZV9"/>
<dbReference type="Pfam" id="PF14529">
    <property type="entry name" value="Exo_endo_phos_2"/>
    <property type="match status" value="1"/>
</dbReference>
<dbReference type="Proteomes" id="UP000440578">
    <property type="component" value="Unassembled WGS sequence"/>
</dbReference>
<accession>A0A6A4VZV9</accession>
<dbReference type="PROSITE" id="PS50878">
    <property type="entry name" value="RT_POL"/>
    <property type="match status" value="1"/>
</dbReference>
<gene>
    <name evidence="3" type="primary">RTase_87</name>
    <name evidence="3" type="ORF">FJT64_026325</name>
</gene>
<dbReference type="SUPFAM" id="SSF56219">
    <property type="entry name" value="DNase I-like"/>
    <property type="match status" value="1"/>
</dbReference>
<dbReference type="InterPro" id="IPR043502">
    <property type="entry name" value="DNA/RNA_pol_sf"/>
</dbReference>
<dbReference type="InterPro" id="IPR005135">
    <property type="entry name" value="Endo/exonuclease/phosphatase"/>
</dbReference>
<dbReference type="GO" id="GO:0003676">
    <property type="term" value="F:nucleic acid binding"/>
    <property type="evidence" value="ECO:0007669"/>
    <property type="project" value="InterPro"/>
</dbReference>
<evidence type="ECO:0000259" key="1">
    <source>
        <dbReference type="PROSITE" id="PS50878"/>
    </source>
</evidence>
<comment type="caution">
    <text evidence="3">The sequence shown here is derived from an EMBL/GenBank/DDBJ whole genome shotgun (WGS) entry which is preliminary data.</text>
</comment>
<dbReference type="PANTHER" id="PTHR36688:SF2">
    <property type="entry name" value="ENDONUCLEASE_EXONUCLEASE_PHOSPHATASE DOMAIN-CONTAINING PROTEIN"/>
    <property type="match status" value="1"/>
</dbReference>
<dbReference type="InterPro" id="IPR000477">
    <property type="entry name" value="RT_dom"/>
</dbReference>
<dbReference type="Gene3D" id="3.60.10.10">
    <property type="entry name" value="Endonuclease/exonuclease/phosphatase"/>
    <property type="match status" value="1"/>
</dbReference>